<proteinExistence type="predicted"/>
<organism evidence="2 3">
    <name type="scientific">Saccharopolyspora elongata</name>
    <dbReference type="NCBI Taxonomy" id="2530387"/>
    <lineage>
        <taxon>Bacteria</taxon>
        <taxon>Bacillati</taxon>
        <taxon>Actinomycetota</taxon>
        <taxon>Actinomycetes</taxon>
        <taxon>Pseudonocardiales</taxon>
        <taxon>Pseudonocardiaceae</taxon>
        <taxon>Saccharopolyspora</taxon>
    </lineage>
</organism>
<dbReference type="AlphaFoldDB" id="A0A4R4YF01"/>
<name>A0A4R4YF01_9PSEU</name>
<evidence type="ECO:0000256" key="1">
    <source>
        <dbReference type="SAM" id="MobiDB-lite"/>
    </source>
</evidence>
<keyword evidence="3" id="KW-1185">Reference proteome</keyword>
<dbReference type="RefSeq" id="WP_132491676.1">
    <property type="nucleotide sequence ID" value="NZ_SMKW01000054.1"/>
</dbReference>
<dbReference type="EMBL" id="SMKW01000054">
    <property type="protein sequence ID" value="TDD41812.1"/>
    <property type="molecule type" value="Genomic_DNA"/>
</dbReference>
<feature type="compositionally biased region" description="Basic residues" evidence="1">
    <location>
        <begin position="13"/>
        <end position="66"/>
    </location>
</feature>
<reference evidence="2 3" key="1">
    <citation type="submission" date="2019-03" db="EMBL/GenBank/DDBJ databases">
        <title>Draft genome sequences of novel Actinobacteria.</title>
        <authorList>
            <person name="Sahin N."/>
            <person name="Ay H."/>
            <person name="Saygin H."/>
        </authorList>
    </citation>
    <scope>NUCLEOTIDE SEQUENCE [LARGE SCALE GENOMIC DNA]</scope>
    <source>
        <strain evidence="2 3">7K502</strain>
    </source>
</reference>
<gene>
    <name evidence="2" type="ORF">E1288_31380</name>
</gene>
<protein>
    <submittedName>
        <fullName evidence="2">Uncharacterized protein</fullName>
    </submittedName>
</protein>
<evidence type="ECO:0000313" key="3">
    <source>
        <dbReference type="Proteomes" id="UP000294947"/>
    </source>
</evidence>
<sequence length="66" mass="7562">MDLSKLFKMVSPAKHHSHGHSSSGGHRRRHSSSGGHRRRYDSSSGHRRRRHSSSSGHGHYRRRSHS</sequence>
<feature type="region of interest" description="Disordered" evidence="1">
    <location>
        <begin position="1"/>
        <end position="66"/>
    </location>
</feature>
<comment type="caution">
    <text evidence="2">The sequence shown here is derived from an EMBL/GenBank/DDBJ whole genome shotgun (WGS) entry which is preliminary data.</text>
</comment>
<accession>A0A4R4YF01</accession>
<dbReference type="Proteomes" id="UP000294947">
    <property type="component" value="Unassembled WGS sequence"/>
</dbReference>
<evidence type="ECO:0000313" key="2">
    <source>
        <dbReference type="EMBL" id="TDD41812.1"/>
    </source>
</evidence>